<reference evidence="1" key="2">
    <citation type="journal article" date="2015" name="Fish Shellfish Immunol.">
        <title>Early steps in the European eel (Anguilla anguilla)-Vibrio vulnificus interaction in the gills: Role of the RtxA13 toxin.</title>
        <authorList>
            <person name="Callol A."/>
            <person name="Pajuelo D."/>
            <person name="Ebbesson L."/>
            <person name="Teles M."/>
            <person name="MacKenzie S."/>
            <person name="Amaro C."/>
        </authorList>
    </citation>
    <scope>NUCLEOTIDE SEQUENCE</scope>
</reference>
<dbReference type="AlphaFoldDB" id="A0A0E9U530"/>
<dbReference type="EMBL" id="GBXM01048499">
    <property type="protein sequence ID" value="JAH60078.1"/>
    <property type="molecule type" value="Transcribed_RNA"/>
</dbReference>
<proteinExistence type="predicted"/>
<organism evidence="1">
    <name type="scientific">Anguilla anguilla</name>
    <name type="common">European freshwater eel</name>
    <name type="synonym">Muraena anguilla</name>
    <dbReference type="NCBI Taxonomy" id="7936"/>
    <lineage>
        <taxon>Eukaryota</taxon>
        <taxon>Metazoa</taxon>
        <taxon>Chordata</taxon>
        <taxon>Craniata</taxon>
        <taxon>Vertebrata</taxon>
        <taxon>Euteleostomi</taxon>
        <taxon>Actinopterygii</taxon>
        <taxon>Neopterygii</taxon>
        <taxon>Teleostei</taxon>
        <taxon>Anguilliformes</taxon>
        <taxon>Anguillidae</taxon>
        <taxon>Anguilla</taxon>
    </lineage>
</organism>
<evidence type="ECO:0000313" key="1">
    <source>
        <dbReference type="EMBL" id="JAH60078.1"/>
    </source>
</evidence>
<sequence>MLKSQICHLMRFSVFSFLIPTNAYSRYGQTTIH</sequence>
<name>A0A0E9U530_ANGAN</name>
<reference evidence="1" key="1">
    <citation type="submission" date="2014-11" db="EMBL/GenBank/DDBJ databases">
        <authorList>
            <person name="Amaro Gonzalez C."/>
        </authorList>
    </citation>
    <scope>NUCLEOTIDE SEQUENCE</scope>
</reference>
<protein>
    <submittedName>
        <fullName evidence="1">Uncharacterized protein</fullName>
    </submittedName>
</protein>
<accession>A0A0E9U530</accession>